<evidence type="ECO:0000313" key="4">
    <source>
        <dbReference type="Proteomes" id="UP000199296"/>
    </source>
</evidence>
<dbReference type="Proteomes" id="UP000199296">
    <property type="component" value="Unassembled WGS sequence"/>
</dbReference>
<evidence type="ECO:0000256" key="1">
    <source>
        <dbReference type="SAM" id="MobiDB-lite"/>
    </source>
</evidence>
<dbReference type="InterPro" id="IPR026377">
    <property type="entry name" value="Cell_surface_SprA"/>
</dbReference>
<keyword evidence="4" id="KW-1185">Reference proteome</keyword>
<feature type="region of interest" description="Disordered" evidence="1">
    <location>
        <begin position="1920"/>
        <end position="1950"/>
    </location>
</feature>
<dbReference type="EMBL" id="FNCW01000002">
    <property type="protein sequence ID" value="SDG48842.1"/>
    <property type="molecule type" value="Genomic_DNA"/>
</dbReference>
<name>A0A1G7UMQ3_9FLAO</name>
<accession>A0A1G7UMQ3</accession>
<dbReference type="InterPro" id="IPR025684">
    <property type="entry name" value="SprA_N_dom"/>
</dbReference>
<feature type="domain" description="Gliding motility protein SprA N-terminal" evidence="2">
    <location>
        <begin position="54"/>
        <end position="456"/>
    </location>
</feature>
<feature type="compositionally biased region" description="Basic and acidic residues" evidence="1">
    <location>
        <begin position="1937"/>
        <end position="1947"/>
    </location>
</feature>
<evidence type="ECO:0000259" key="2">
    <source>
        <dbReference type="Pfam" id="PF14349"/>
    </source>
</evidence>
<dbReference type="STRING" id="470826.SAMN04488027_102173"/>
<sequence length="2412" mass="272724">MKFTQKAFNPSFSPLVFLVFISLLTVKAYAQEEQDSISKGASFGEITMPNPASIITKYEYDAVLDRYIYTEKIGSVNIKYPIVLTPEEFEALVLEEQMKAYFKEKSDAALGKGDEESQKNLIPIFYVNNSFFQSVFGSDEIEVIPRGSVAVDMGILYSKQDNPALSPRNQSNLTFDFNQQISLSMQARVGTRLQVNAEYDTQSTFDFQNQIKLEYTPTEDDIIQKIEVGNVQMTTNSSLIQGSQSLFGVKTQLQFGKTTITGVFSELNSERQSVNIQGGARVREFDKFVLDYDVNRHFFLSHYFRDQYNTSLNNYPFINSRIQITRIQVWVTNRTNNSQTTSSSRNIVAIQDLGESSPENLGLLKDNSGNPIISPVPNFILNPNERPNNPNNLFNPRGIGIRGQSTLTSQIRDFATVQQGFGAAQPYVSEGRDYAILENARELQPNEYYLDTQLGYISLNQRLNNDEVLGVAYEYTTTDGRVFQVGEFGNGGPAATGTQVNPEVEGEQIALNQNLIVKLLKSPVTFVEEPVWDLMMKNFYDLGALDLEQEGFSLNILYADPQPVNFISQAPESSIPLPEDVRETNLLQVFDLDRLNFNNDPVNGGDGFFDFVPNITIDPQNGVLKFTKVEPFGEYLFNKLDLTPASGPENYANPDTYNDNQSQYVFRSLYRTTKTQAQQEGAEKNKFRLSGRYKSANAGGIPIGAFNVPRGSVRVSAGGRILQEGIDYTVDYELGRVNILDEALLASDIPIEVSTENNAVFGRQTKRFTGIDVQHRFSEDLLFGGTFLNLNERPITQKADFGTEPVNNSIFGVNFNYNTQVPFFTRLVNKLPNVDTDVESNFSLRGEFAYLLPGSPQANNFEGEATSYVDDFEGSQTSISIIDPTAWKLASSPIGYRGPKDVDGNFDANNDLSVNDFRAKLNWYTIDPIFYSTQRPGDVTDEDLSQYYSRRIPINEIFPNIDIVPGQIQTLFPLDLVFRPGERGMYNYNPAASNDGRLPNPEQNYGGIMRGLQTTDFEQSNVEYVEFWVMDPFIYPENAGNNGGKVVLNFGSITEDILKDGRKQFENGLPEDGGSSNTFSTNFGKVPSNQSLVYAFDTEGQERINQDVGFDGLINEDEATKFPDFANFEDPSNDDYQYYLNREGDILNRYRQFNGAEGNNPVIVTENRRGNSVFPDVEDVNLDNTMNTIDSYFEYEVPVFPNMSVENNTSSIAGIDTDYITDVQEVIATLQNGEQIEARWIQFRVPLRTNEEFALGGISDLRSVRFMRMFMTDFDQETILRFGTLELVRGDYFDYDLPILPDGSNPRVGNTRFFSEAVSEENTSNYVTPPGVLREELVNNNVAIREDEKSLALRVKGLEPQDSRGVFKNYQIDMRQYERLEMYLHAQSLSPPSAQLQDDELTAFIRMGIDFTNNYYQIEIPLKVSDPQDFSPRGVWPLENDLNLPLDLLQQIKSRVLGDDNLSNLELNYFDKSMNLVDGSFNEGVKVGIIGNPSFGNVRVIMLGLKNSSNRNVSGEVWFNELRLSGLKNEGGWAAVLNMDTNFADFANISASGRRSTIGFGTIDQGPNQRSRENIKQYDVVTGLNLGQVLPKQWGVKIPVSYSRGEELITPQFDPVYGDLELETLLENTADEANRADFQEQAETYTLREGVSLIGLRKDRTNAERKPMPYDVENFTFSGSYNETNYRDFQIKQSLDQNVDAALTYAYNLRPLEIKPFENISLFKSPYFAIFKDFNVNLLPNSITGGANINRQYNELRYREFNLPPGSIGTPKLFQRNYFLDWQYAIDYSLTKALNFNFNASTNRIVRNYIDENNIQDNSIGIFDDFFDVGIPNRHYQQLQLNYTLPFGKIPFLKFIQTQYSYTGDFLWTKGSEILRDLDGIPDLGNSVQNSATHQINGNLNMSTLYSYLGLTKKRIQNSAEIKRNTSRRRGGGVRQAQDDNQGRSAEESVSELSAGDKALNTLIGLVTALGRVQINYSETKGIFLPGYTNDVGFGGTLKPTAGFTFGSQNDVRREAARKGWLTMYQDFNEQYTSTDNQQLDIQAGLKLLPGLTVDLIANRMYSETYTENFKVDPGTMAYSSIIPNTFGNFSISANMMRTSFSTSTSDFSENFEQFKENRLSIAFRLSEQAGIDLNNPDNIDENGFPVGFGRTSQAVLLPSFLSAYTGTDAESENLSPFRDLPIPGWKLQYTGLMRLTWFKENFNRFSVQHGYRSTYTINQFQSNLEYNRRDPYGDFNRDADGNFRPEFFVSNVNLIEEYSPLVKLDFEMKNSLSILAEIRKDRALSLSFNNNLLTEMQGDEYVVGIGYRVKDLTIVTQFEGNRRVLSSDLNIKADVSLRRNETIIRSLDVLSNRVTSGQDIWSINFVTDYAFTKNLTALFFYDHVFSQNAISTIFPQTTIRTGVTLRYNFGN</sequence>
<evidence type="ECO:0000313" key="3">
    <source>
        <dbReference type="EMBL" id="SDG48842.1"/>
    </source>
</evidence>
<reference evidence="3 4" key="1">
    <citation type="submission" date="2016-10" db="EMBL/GenBank/DDBJ databases">
        <authorList>
            <person name="de Groot N.N."/>
        </authorList>
    </citation>
    <scope>NUCLEOTIDE SEQUENCE [LARGE SCALE GENOMIC DNA]</scope>
    <source>
        <strain evidence="3 4">DSM 19803</strain>
    </source>
</reference>
<dbReference type="Pfam" id="PF14349">
    <property type="entry name" value="SprA_N"/>
    <property type="match status" value="2"/>
</dbReference>
<protein>
    <submittedName>
        <fullName evidence="3">Protein involved in gliding motility SprA</fullName>
    </submittedName>
</protein>
<organism evidence="3 4">
    <name type="scientific">Psychroflexus sediminis</name>
    <dbReference type="NCBI Taxonomy" id="470826"/>
    <lineage>
        <taxon>Bacteria</taxon>
        <taxon>Pseudomonadati</taxon>
        <taxon>Bacteroidota</taxon>
        <taxon>Flavobacteriia</taxon>
        <taxon>Flavobacteriales</taxon>
        <taxon>Flavobacteriaceae</taxon>
        <taxon>Psychroflexus</taxon>
    </lineage>
</organism>
<gene>
    <name evidence="3" type="ORF">SAMN04488027_102173</name>
</gene>
<proteinExistence type="predicted"/>
<dbReference type="OrthoDB" id="9806090at2"/>
<feature type="domain" description="Gliding motility protein SprA N-terminal" evidence="2">
    <location>
        <begin position="1129"/>
        <end position="1624"/>
    </location>
</feature>
<dbReference type="NCBIfam" id="TIGR04189">
    <property type="entry name" value="surface_SprA"/>
    <property type="match status" value="1"/>
</dbReference>